<dbReference type="InterPro" id="IPR049914">
    <property type="entry name" value="PHD1-3/5-6"/>
</dbReference>
<dbReference type="PANTHER" id="PTHR33304:SF41">
    <property type="entry name" value="ZINC FINGER PHD-TYPE DOMAIN-CONTAINING PROTEIN"/>
    <property type="match status" value="1"/>
</dbReference>
<evidence type="ECO:0000256" key="2">
    <source>
        <dbReference type="ARBA" id="ARBA00022771"/>
    </source>
</evidence>
<dbReference type="Proteomes" id="UP000824120">
    <property type="component" value="Chromosome 6"/>
</dbReference>
<keyword evidence="5" id="KW-0804">Transcription</keyword>
<accession>A0A9J5YM04</accession>
<evidence type="ECO:0000256" key="5">
    <source>
        <dbReference type="ARBA" id="ARBA00023163"/>
    </source>
</evidence>
<evidence type="ECO:0000256" key="3">
    <source>
        <dbReference type="ARBA" id="ARBA00022833"/>
    </source>
</evidence>
<keyword evidence="1" id="KW-0479">Metal-binding</keyword>
<dbReference type="GO" id="GO:0034244">
    <property type="term" value="P:negative regulation of transcription elongation by RNA polymerase II"/>
    <property type="evidence" value="ECO:0007669"/>
    <property type="project" value="InterPro"/>
</dbReference>
<keyword evidence="8" id="KW-1185">Reference proteome</keyword>
<dbReference type="GO" id="GO:0140566">
    <property type="term" value="F:histone reader activity"/>
    <property type="evidence" value="ECO:0007669"/>
    <property type="project" value="InterPro"/>
</dbReference>
<dbReference type="PANTHER" id="PTHR33304">
    <property type="match status" value="1"/>
</dbReference>
<evidence type="ECO:0000256" key="1">
    <source>
        <dbReference type="ARBA" id="ARBA00022723"/>
    </source>
</evidence>
<dbReference type="GO" id="GO:0008270">
    <property type="term" value="F:zinc ion binding"/>
    <property type="evidence" value="ECO:0007669"/>
    <property type="project" value="UniProtKB-KW"/>
</dbReference>
<dbReference type="AlphaFoldDB" id="A0A9J5YM04"/>
<dbReference type="OrthoDB" id="1305340at2759"/>
<evidence type="ECO:0000313" key="8">
    <source>
        <dbReference type="Proteomes" id="UP000824120"/>
    </source>
</evidence>
<evidence type="ECO:0000256" key="4">
    <source>
        <dbReference type="ARBA" id="ARBA00023015"/>
    </source>
</evidence>
<gene>
    <name evidence="7" type="ORF">H5410_032836</name>
</gene>
<evidence type="ECO:0000259" key="6">
    <source>
        <dbReference type="Pfam" id="PF23121"/>
    </source>
</evidence>
<feature type="domain" description="AIPP2-like SPOC-like" evidence="6">
    <location>
        <begin position="147"/>
        <end position="279"/>
    </location>
</feature>
<sequence>MSNVPSEDRCRPKSPYMHYKKDEVLDKKEESTCEIEAIITCCRCKNVDVHHYCVVGYWENAPVNWCCEESDIRKGVMFSPRGIENECFNRSKLPASTRICQSIVQPKKHSLGASTILEHRSHDAVNESRMINLPMTHPCDPALAPSWKGNFDILGALELAPGIFNTCIQAHPPCKVRRKVYEFSGLFPNTLKLELISCGDIWSSLFNNHCPSKRDIGLYFFKSERKRFDGYIALVKFMRNKVLVMRTLINDVELLILASTSLCNDSQRWNNEHFLWGLFYRMRQDTDRQMCRRGMQQILVYGSCPVPKSRRAQNQQF</sequence>
<dbReference type="Pfam" id="PF23121">
    <property type="entry name" value="SPOC_AIPP2"/>
    <property type="match status" value="1"/>
</dbReference>
<proteinExistence type="predicted"/>
<dbReference type="InterPro" id="IPR056280">
    <property type="entry name" value="AIPP2-like_SPOC"/>
</dbReference>
<protein>
    <recommendedName>
        <fullName evidence="6">AIPP2-like SPOC-like domain-containing protein</fullName>
    </recommendedName>
</protein>
<reference evidence="7 8" key="1">
    <citation type="submission" date="2020-09" db="EMBL/GenBank/DDBJ databases">
        <title>De no assembly of potato wild relative species, Solanum commersonii.</title>
        <authorList>
            <person name="Cho K."/>
        </authorList>
    </citation>
    <scope>NUCLEOTIDE SEQUENCE [LARGE SCALE GENOMIC DNA]</scope>
    <source>
        <strain evidence="7">LZ3.2</strain>
        <tissue evidence="7">Leaf</tissue>
    </source>
</reference>
<keyword evidence="2" id="KW-0863">Zinc-finger</keyword>
<dbReference type="EMBL" id="JACXVP010000006">
    <property type="protein sequence ID" value="KAG5601466.1"/>
    <property type="molecule type" value="Genomic_DNA"/>
</dbReference>
<organism evidence="7 8">
    <name type="scientific">Solanum commersonii</name>
    <name type="common">Commerson's wild potato</name>
    <name type="synonym">Commerson's nightshade</name>
    <dbReference type="NCBI Taxonomy" id="4109"/>
    <lineage>
        <taxon>Eukaryota</taxon>
        <taxon>Viridiplantae</taxon>
        <taxon>Streptophyta</taxon>
        <taxon>Embryophyta</taxon>
        <taxon>Tracheophyta</taxon>
        <taxon>Spermatophyta</taxon>
        <taxon>Magnoliopsida</taxon>
        <taxon>eudicotyledons</taxon>
        <taxon>Gunneridae</taxon>
        <taxon>Pentapetalae</taxon>
        <taxon>asterids</taxon>
        <taxon>lamiids</taxon>
        <taxon>Solanales</taxon>
        <taxon>Solanaceae</taxon>
        <taxon>Solanoideae</taxon>
        <taxon>Solaneae</taxon>
        <taxon>Solanum</taxon>
    </lineage>
</organism>
<keyword evidence="4" id="KW-0805">Transcription regulation</keyword>
<comment type="caution">
    <text evidence="7">The sequence shown here is derived from an EMBL/GenBank/DDBJ whole genome shotgun (WGS) entry which is preliminary data.</text>
</comment>
<evidence type="ECO:0000313" key="7">
    <source>
        <dbReference type="EMBL" id="KAG5601466.1"/>
    </source>
</evidence>
<name>A0A9J5YM04_SOLCO</name>
<keyword evidence="3" id="KW-0862">Zinc</keyword>